<evidence type="ECO:0000313" key="1">
    <source>
        <dbReference type="EMBL" id="OAF68103.1"/>
    </source>
</evidence>
<dbReference type="Proteomes" id="UP000078046">
    <property type="component" value="Unassembled WGS sequence"/>
</dbReference>
<keyword evidence="2" id="KW-1185">Reference proteome</keyword>
<gene>
    <name evidence="1" type="ORF">A3Q56_04123</name>
</gene>
<protein>
    <submittedName>
        <fullName evidence="1">Uncharacterized protein</fullName>
    </submittedName>
</protein>
<name>A0A177B3C2_9BILA</name>
<comment type="caution">
    <text evidence="1">The sequence shown here is derived from an EMBL/GenBank/DDBJ whole genome shotgun (WGS) entry which is preliminary data.</text>
</comment>
<dbReference type="EMBL" id="LWCA01000514">
    <property type="protein sequence ID" value="OAF68103.1"/>
    <property type="molecule type" value="Genomic_DNA"/>
</dbReference>
<evidence type="ECO:0000313" key="2">
    <source>
        <dbReference type="Proteomes" id="UP000078046"/>
    </source>
</evidence>
<dbReference type="AlphaFoldDB" id="A0A177B3C2"/>
<reference evidence="1 2" key="1">
    <citation type="submission" date="2016-04" db="EMBL/GenBank/DDBJ databases">
        <title>The genome of Intoshia linei affirms orthonectids as highly simplified spiralians.</title>
        <authorList>
            <person name="Mikhailov K.V."/>
            <person name="Slusarev G.S."/>
            <person name="Nikitin M.A."/>
            <person name="Logacheva M.D."/>
            <person name="Penin A."/>
            <person name="Aleoshin V."/>
            <person name="Panchin Y.V."/>
        </authorList>
    </citation>
    <scope>NUCLEOTIDE SEQUENCE [LARGE SCALE GENOMIC DNA]</scope>
    <source>
        <strain evidence="1">Intl2013</strain>
        <tissue evidence="1">Whole animal</tissue>
    </source>
</reference>
<sequence length="203" mass="22917">MHSFNNNVSNVPSTSNDKLNKNFAQIINANDLSITLPVSTITFSPSPLKLSSIKLKDKKTTFLIADESIKEKDTLVDIKNNKKCKYRQPIIYLKKASTSIIPLGSTTFIPLKSTDLNLKAVNYEYSSSNNSTPPPTTPASVSELLNRNNCLIYEHGNFKKDDTYKQFQKNSTGVWGSIITLFKQYEKLYKAYNVNIAYMNPKM</sequence>
<organism evidence="1 2">
    <name type="scientific">Intoshia linei</name>
    <dbReference type="NCBI Taxonomy" id="1819745"/>
    <lineage>
        <taxon>Eukaryota</taxon>
        <taxon>Metazoa</taxon>
        <taxon>Spiralia</taxon>
        <taxon>Lophotrochozoa</taxon>
        <taxon>Mesozoa</taxon>
        <taxon>Orthonectida</taxon>
        <taxon>Rhopaluridae</taxon>
        <taxon>Intoshia</taxon>
    </lineage>
</organism>
<accession>A0A177B3C2</accession>
<proteinExistence type="predicted"/>